<dbReference type="Proteomes" id="UP000236723">
    <property type="component" value="Unassembled WGS sequence"/>
</dbReference>
<dbReference type="AlphaFoldDB" id="A0A1H6AIP9"/>
<dbReference type="EMBL" id="FNVO01000005">
    <property type="protein sequence ID" value="SEG48623.1"/>
    <property type="molecule type" value="Genomic_DNA"/>
</dbReference>
<dbReference type="InterPro" id="IPR040836">
    <property type="entry name" value="SAVED"/>
</dbReference>
<protein>
    <recommendedName>
        <fullName evidence="4">SAVED domain-containing protein</fullName>
    </recommendedName>
</protein>
<proteinExistence type="predicted"/>
<dbReference type="NCBIfam" id="NF033611">
    <property type="entry name" value="SAVED"/>
    <property type="match status" value="1"/>
</dbReference>
<keyword evidence="3" id="KW-1185">Reference proteome</keyword>
<organism evidence="2 3">
    <name type="scientific">Thermomonospora echinospora</name>
    <dbReference type="NCBI Taxonomy" id="1992"/>
    <lineage>
        <taxon>Bacteria</taxon>
        <taxon>Bacillati</taxon>
        <taxon>Actinomycetota</taxon>
        <taxon>Actinomycetes</taxon>
        <taxon>Streptosporangiales</taxon>
        <taxon>Thermomonosporaceae</taxon>
        <taxon>Thermomonospora</taxon>
    </lineage>
</organism>
<accession>A0A1H6AIP9</accession>
<reference evidence="3" key="1">
    <citation type="submission" date="2016-10" db="EMBL/GenBank/DDBJ databases">
        <authorList>
            <person name="Varghese N."/>
            <person name="Submissions S."/>
        </authorList>
    </citation>
    <scope>NUCLEOTIDE SEQUENCE [LARGE SCALE GENOMIC DNA]</scope>
    <source>
        <strain evidence="3">DSM 43163</strain>
    </source>
</reference>
<sequence>MTIQEETNDPRLTVVGASNAPTGSAFGRAVADGTVFQIGGGLVTGFGVEAAKSVIVGDPAGRWWFVLLCVLGIALVGVGLWLRARAAAKVQVGIVVTAADTGRGAARAARLEEQAETYSRDTCAVTLKTGLRLPETRPWPREGIDALADETLTAVTMAERLTAGATRINLIPTMPLHTGFRFGARIGHTHAREIAVHAIRQADGAPAYFPATTLRAMATTMEPLTVEPLETIDGGDPLRVALALDLQGRGEDFRQPVRAACRQHGIGTLLLLRNTTDTLEENAKTFGAVVEQTCRAWREAPLPTAARNGHHAVFLSGPVAISIALGARLAAAHPDRWTAYTFDNTTNTYEPFPAPSPS</sequence>
<feature type="transmembrane region" description="Helical" evidence="1">
    <location>
        <begin position="63"/>
        <end position="82"/>
    </location>
</feature>
<dbReference type="RefSeq" id="WP_103938429.1">
    <property type="nucleotide sequence ID" value="NZ_FNVO01000005.1"/>
</dbReference>
<keyword evidence="1" id="KW-1133">Transmembrane helix</keyword>
<dbReference type="OrthoDB" id="3452952at2"/>
<evidence type="ECO:0000256" key="1">
    <source>
        <dbReference type="SAM" id="Phobius"/>
    </source>
</evidence>
<evidence type="ECO:0000313" key="3">
    <source>
        <dbReference type="Proteomes" id="UP000236723"/>
    </source>
</evidence>
<evidence type="ECO:0000313" key="2">
    <source>
        <dbReference type="EMBL" id="SEG48623.1"/>
    </source>
</evidence>
<keyword evidence="1" id="KW-0812">Transmembrane</keyword>
<evidence type="ECO:0008006" key="4">
    <source>
        <dbReference type="Google" id="ProtNLM"/>
    </source>
</evidence>
<gene>
    <name evidence="2" type="ORF">SAMN04489712_105485</name>
</gene>
<keyword evidence="1" id="KW-0472">Membrane</keyword>
<name>A0A1H6AIP9_9ACTN</name>